<dbReference type="InterPro" id="IPR011008">
    <property type="entry name" value="Dimeric_a/b-barrel"/>
</dbReference>
<evidence type="ECO:0000313" key="3">
    <source>
        <dbReference type="Proteomes" id="UP001140453"/>
    </source>
</evidence>
<dbReference type="Gene3D" id="3.30.70.100">
    <property type="match status" value="1"/>
</dbReference>
<sequence>MSLTVTVLYPAKEGAKFDMDYYLKSHMPLVSKRWGPHGLKQWYVTDLRPSQGLYSVQATLIWESGLDGFQKANDEHGAEVMGDVVNFSSEQPVVAVGGVAAKMS</sequence>
<dbReference type="Proteomes" id="UP001140453">
    <property type="component" value="Unassembled WGS sequence"/>
</dbReference>
<accession>A0A9W9CS59</accession>
<dbReference type="GO" id="GO:0016491">
    <property type="term" value="F:oxidoreductase activity"/>
    <property type="evidence" value="ECO:0007669"/>
    <property type="project" value="InterPro"/>
</dbReference>
<dbReference type="NCBIfam" id="TIGR02118">
    <property type="entry name" value="EthD family reductase"/>
    <property type="match status" value="1"/>
</dbReference>
<dbReference type="SUPFAM" id="SSF54909">
    <property type="entry name" value="Dimeric alpha+beta barrel"/>
    <property type="match status" value="1"/>
</dbReference>
<keyword evidence="3" id="KW-1185">Reference proteome</keyword>
<dbReference type="PANTHER" id="PTHR40260:SF2">
    <property type="entry name" value="BLR8190 PROTEIN"/>
    <property type="match status" value="1"/>
</dbReference>
<dbReference type="EMBL" id="JAPEVB010000007">
    <property type="protein sequence ID" value="KAJ4385823.1"/>
    <property type="molecule type" value="Genomic_DNA"/>
</dbReference>
<comment type="caution">
    <text evidence="2">The sequence shown here is derived from an EMBL/GenBank/DDBJ whole genome shotgun (WGS) entry which is preliminary data.</text>
</comment>
<protein>
    <recommendedName>
        <fullName evidence="4">Ethyl tert-butyl ether degradation EthD</fullName>
    </recommendedName>
</protein>
<gene>
    <name evidence="2" type="ORF">N0V93_010254</name>
</gene>
<dbReference type="InterPro" id="IPR009799">
    <property type="entry name" value="EthD_dom"/>
</dbReference>
<dbReference type="OrthoDB" id="4892971at2759"/>
<dbReference type="PANTHER" id="PTHR40260">
    <property type="entry name" value="BLR8190 PROTEIN"/>
    <property type="match status" value="1"/>
</dbReference>
<name>A0A9W9CS59_9PEZI</name>
<comment type="similarity">
    <text evidence="1">Belongs to the tpcK family.</text>
</comment>
<dbReference type="AlphaFoldDB" id="A0A9W9CS59"/>
<reference evidence="2" key="1">
    <citation type="submission" date="2022-10" db="EMBL/GenBank/DDBJ databases">
        <title>Tapping the CABI collections for fungal endophytes: first genome assemblies for Collariella, Neodidymelliopsis, Ascochyta clinopodiicola, Didymella pomorum, Didymosphaeria variabile, Neocosmospora piperis and Neocucurbitaria cava.</title>
        <authorList>
            <person name="Hill R."/>
        </authorList>
    </citation>
    <scope>NUCLEOTIDE SEQUENCE</scope>
    <source>
        <strain evidence="2">IMI 355082</strain>
    </source>
</reference>
<evidence type="ECO:0000256" key="1">
    <source>
        <dbReference type="ARBA" id="ARBA00005986"/>
    </source>
</evidence>
<organism evidence="2 3">
    <name type="scientific">Gnomoniopsis smithogilvyi</name>
    <dbReference type="NCBI Taxonomy" id="1191159"/>
    <lineage>
        <taxon>Eukaryota</taxon>
        <taxon>Fungi</taxon>
        <taxon>Dikarya</taxon>
        <taxon>Ascomycota</taxon>
        <taxon>Pezizomycotina</taxon>
        <taxon>Sordariomycetes</taxon>
        <taxon>Sordariomycetidae</taxon>
        <taxon>Diaporthales</taxon>
        <taxon>Gnomoniaceae</taxon>
        <taxon>Gnomoniopsis</taxon>
    </lineage>
</organism>
<evidence type="ECO:0008006" key="4">
    <source>
        <dbReference type="Google" id="ProtNLM"/>
    </source>
</evidence>
<proteinExistence type="inferred from homology"/>
<evidence type="ECO:0000313" key="2">
    <source>
        <dbReference type="EMBL" id="KAJ4385823.1"/>
    </source>
</evidence>